<name>A0A1Y3BKZ7_EURMA</name>
<dbReference type="EMBL" id="MUJZ01012543">
    <property type="protein sequence ID" value="OTF81639.1"/>
    <property type="molecule type" value="Genomic_DNA"/>
</dbReference>
<dbReference type="AlphaFoldDB" id="A0A1Y3BKZ7"/>
<keyword evidence="3" id="KW-1185">Reference proteome</keyword>
<feature type="non-terminal residue" evidence="2">
    <location>
        <position position="1"/>
    </location>
</feature>
<evidence type="ECO:0000256" key="1">
    <source>
        <dbReference type="SAM" id="MobiDB-lite"/>
    </source>
</evidence>
<feature type="compositionally biased region" description="Polar residues" evidence="1">
    <location>
        <begin position="57"/>
        <end position="86"/>
    </location>
</feature>
<feature type="non-terminal residue" evidence="2">
    <location>
        <position position="86"/>
    </location>
</feature>
<evidence type="ECO:0000313" key="3">
    <source>
        <dbReference type="Proteomes" id="UP000194236"/>
    </source>
</evidence>
<reference evidence="2 3" key="1">
    <citation type="submission" date="2017-03" db="EMBL/GenBank/DDBJ databases">
        <title>Genome Survey of Euroglyphus maynei.</title>
        <authorList>
            <person name="Arlian L.G."/>
            <person name="Morgan M.S."/>
            <person name="Rider S.D."/>
        </authorList>
    </citation>
    <scope>NUCLEOTIDE SEQUENCE [LARGE SCALE GENOMIC DNA]</scope>
    <source>
        <strain evidence="2">Arlian Lab</strain>
        <tissue evidence="2">Whole body</tissue>
    </source>
</reference>
<protein>
    <submittedName>
        <fullName evidence="2">Uncharacterized protein</fullName>
    </submittedName>
</protein>
<sequence length="86" mass="10059">SIDFRLCQSIHLGCIHLVRFQRDSFSSTYFAASYDRGCSYSTNDEYYRCWYDDTTNRNKSPTSISKSNTNNGSNTYSQSIRSRWIL</sequence>
<dbReference type="Proteomes" id="UP000194236">
    <property type="component" value="Unassembled WGS sequence"/>
</dbReference>
<gene>
    <name evidence="2" type="ORF">BLA29_006952</name>
</gene>
<accession>A0A1Y3BKZ7</accession>
<organism evidence="2 3">
    <name type="scientific">Euroglyphus maynei</name>
    <name type="common">Mayne's house dust mite</name>
    <dbReference type="NCBI Taxonomy" id="6958"/>
    <lineage>
        <taxon>Eukaryota</taxon>
        <taxon>Metazoa</taxon>
        <taxon>Ecdysozoa</taxon>
        <taxon>Arthropoda</taxon>
        <taxon>Chelicerata</taxon>
        <taxon>Arachnida</taxon>
        <taxon>Acari</taxon>
        <taxon>Acariformes</taxon>
        <taxon>Sarcoptiformes</taxon>
        <taxon>Astigmata</taxon>
        <taxon>Psoroptidia</taxon>
        <taxon>Analgoidea</taxon>
        <taxon>Pyroglyphidae</taxon>
        <taxon>Pyroglyphinae</taxon>
        <taxon>Euroglyphus</taxon>
    </lineage>
</organism>
<feature type="region of interest" description="Disordered" evidence="1">
    <location>
        <begin position="55"/>
        <end position="86"/>
    </location>
</feature>
<comment type="caution">
    <text evidence="2">The sequence shown here is derived from an EMBL/GenBank/DDBJ whole genome shotgun (WGS) entry which is preliminary data.</text>
</comment>
<evidence type="ECO:0000313" key="2">
    <source>
        <dbReference type="EMBL" id="OTF81639.1"/>
    </source>
</evidence>
<proteinExistence type="predicted"/>